<feature type="transmembrane region" description="Helical" evidence="6">
    <location>
        <begin position="164"/>
        <end position="184"/>
    </location>
</feature>
<keyword evidence="8" id="KW-1185">Reference proteome</keyword>
<evidence type="ECO:0000313" key="7">
    <source>
        <dbReference type="EMBL" id="GMA85223.1"/>
    </source>
</evidence>
<dbReference type="Pfam" id="PF03631">
    <property type="entry name" value="Virul_fac_BrkB"/>
    <property type="match status" value="1"/>
</dbReference>
<dbReference type="InterPro" id="IPR017039">
    <property type="entry name" value="Virul_fac_BrkB"/>
</dbReference>
<proteinExistence type="predicted"/>
<dbReference type="PANTHER" id="PTHR30213:SF0">
    <property type="entry name" value="UPF0761 MEMBRANE PROTEIN YIHY"/>
    <property type="match status" value="1"/>
</dbReference>
<evidence type="ECO:0008006" key="9">
    <source>
        <dbReference type="Google" id="ProtNLM"/>
    </source>
</evidence>
<evidence type="ECO:0000256" key="6">
    <source>
        <dbReference type="SAM" id="Phobius"/>
    </source>
</evidence>
<comment type="caution">
    <text evidence="7">The sequence shown here is derived from an EMBL/GenBank/DDBJ whole genome shotgun (WGS) entry which is preliminary data.</text>
</comment>
<dbReference type="PANTHER" id="PTHR30213">
    <property type="entry name" value="INNER MEMBRANE PROTEIN YHJD"/>
    <property type="match status" value="1"/>
</dbReference>
<evidence type="ECO:0000313" key="8">
    <source>
        <dbReference type="Proteomes" id="UP001157017"/>
    </source>
</evidence>
<keyword evidence="5 6" id="KW-0472">Membrane</keyword>
<keyword evidence="2" id="KW-1003">Cell membrane</keyword>
<feature type="transmembrane region" description="Helical" evidence="6">
    <location>
        <begin position="245"/>
        <end position="265"/>
    </location>
</feature>
<keyword evidence="3 6" id="KW-0812">Transmembrane</keyword>
<evidence type="ECO:0000256" key="2">
    <source>
        <dbReference type="ARBA" id="ARBA00022475"/>
    </source>
</evidence>
<sequence length="283" mass="30333">MIVAHIGQGRVRSSTGPGAVATVTARPATSCRLGGEGRCPYRGGVSAGTTSRPGVLPRLVALRRSRRLLSLWALLRETVSICLRYRVTGLASEAGFFALLSLPPLLLGLVAGVGYVGQAIGQDTVVQVQTAIHDYATNVFRQASVVDTITQSISAVLNRGRFDVISIAFVLSLWSGSRVLNVFLDTISIMYGQGGIRGIVRARALSFGLYTAAVLVGAVMLPLVLLGPNLLGQILPRRVDWLVGLYWPIAALLVLASLGTLYHVATPRRSAWRRERLVPPWPS</sequence>
<evidence type="ECO:0000256" key="3">
    <source>
        <dbReference type="ARBA" id="ARBA00022692"/>
    </source>
</evidence>
<protein>
    <recommendedName>
        <fullName evidence="9">YihY/virulence factor BrkB family protein</fullName>
    </recommendedName>
</protein>
<keyword evidence="4 6" id="KW-1133">Transmembrane helix</keyword>
<feature type="transmembrane region" description="Helical" evidence="6">
    <location>
        <begin position="94"/>
        <end position="116"/>
    </location>
</feature>
<dbReference type="EMBL" id="BSUZ01000001">
    <property type="protein sequence ID" value="GMA85223.1"/>
    <property type="molecule type" value="Genomic_DNA"/>
</dbReference>
<gene>
    <name evidence="7" type="ORF">GCM10025868_04730</name>
</gene>
<dbReference type="Proteomes" id="UP001157017">
    <property type="component" value="Unassembled WGS sequence"/>
</dbReference>
<accession>A0ABQ6JAM7</accession>
<name>A0ABQ6JAM7_9ACTN</name>
<feature type="transmembrane region" description="Helical" evidence="6">
    <location>
        <begin position="204"/>
        <end position="225"/>
    </location>
</feature>
<reference evidence="8" key="1">
    <citation type="journal article" date="2019" name="Int. J. Syst. Evol. Microbiol.">
        <title>The Global Catalogue of Microorganisms (GCM) 10K type strain sequencing project: providing services to taxonomists for standard genome sequencing and annotation.</title>
        <authorList>
            <consortium name="The Broad Institute Genomics Platform"/>
            <consortium name="The Broad Institute Genome Sequencing Center for Infectious Disease"/>
            <person name="Wu L."/>
            <person name="Ma J."/>
        </authorList>
    </citation>
    <scope>NUCLEOTIDE SEQUENCE [LARGE SCALE GENOMIC DNA]</scope>
    <source>
        <strain evidence="8">NBRC 108730</strain>
    </source>
</reference>
<evidence type="ECO:0000256" key="1">
    <source>
        <dbReference type="ARBA" id="ARBA00004651"/>
    </source>
</evidence>
<evidence type="ECO:0000256" key="5">
    <source>
        <dbReference type="ARBA" id="ARBA00023136"/>
    </source>
</evidence>
<evidence type="ECO:0000256" key="4">
    <source>
        <dbReference type="ARBA" id="ARBA00022989"/>
    </source>
</evidence>
<comment type="subcellular location">
    <subcellularLocation>
        <location evidence="1">Cell membrane</location>
        <topology evidence="1">Multi-pass membrane protein</topology>
    </subcellularLocation>
</comment>
<organism evidence="7 8">
    <name type="scientific">Angustibacter aerolatus</name>
    <dbReference type="NCBI Taxonomy" id="1162965"/>
    <lineage>
        <taxon>Bacteria</taxon>
        <taxon>Bacillati</taxon>
        <taxon>Actinomycetota</taxon>
        <taxon>Actinomycetes</taxon>
        <taxon>Kineosporiales</taxon>
        <taxon>Kineosporiaceae</taxon>
    </lineage>
</organism>